<feature type="region of interest" description="Disordered" evidence="1">
    <location>
        <begin position="317"/>
        <end position="356"/>
    </location>
</feature>
<feature type="compositionally biased region" description="Polar residues" evidence="1">
    <location>
        <begin position="650"/>
        <end position="661"/>
    </location>
</feature>
<evidence type="ECO:0000259" key="2">
    <source>
        <dbReference type="SMART" id="SM00394"/>
    </source>
</evidence>
<feature type="compositionally biased region" description="Basic and acidic residues" evidence="1">
    <location>
        <begin position="378"/>
        <end position="387"/>
    </location>
</feature>
<reference evidence="3" key="1">
    <citation type="submission" date="2021-05" db="EMBL/GenBank/DDBJ databases">
        <authorList>
            <person name="Tigano A."/>
        </authorList>
    </citation>
    <scope>NUCLEOTIDE SEQUENCE</scope>
</reference>
<dbReference type="AlphaFoldDB" id="A0A8S4BS99"/>
<feature type="compositionally biased region" description="Polar residues" evidence="1">
    <location>
        <begin position="397"/>
        <end position="411"/>
    </location>
</feature>
<feature type="region of interest" description="Disordered" evidence="1">
    <location>
        <begin position="375"/>
        <end position="769"/>
    </location>
</feature>
<dbReference type="InterPro" id="IPR047579">
    <property type="entry name" value="DD_CABYR_SP17"/>
</dbReference>
<comment type="caution">
    <text evidence="3">The sequence shown here is derived from an EMBL/GenBank/DDBJ whole genome shotgun (WGS) entry which is preliminary data.</text>
</comment>
<dbReference type="Pfam" id="PF00612">
    <property type="entry name" value="IQ"/>
    <property type="match status" value="1"/>
</dbReference>
<dbReference type="InterPro" id="IPR003117">
    <property type="entry name" value="cAMP_dep_PK_reg_su_I/II_a/b"/>
</dbReference>
<dbReference type="Gene3D" id="1.20.890.10">
    <property type="entry name" value="cAMP-dependent protein kinase regulatory subunit, dimerization-anchoring domain"/>
    <property type="match status" value="1"/>
</dbReference>
<gene>
    <name evidence="3" type="ORF">MMEN_LOCUS18404</name>
</gene>
<feature type="compositionally biased region" description="Basic and acidic residues" evidence="1">
    <location>
        <begin position="664"/>
        <end position="691"/>
    </location>
</feature>
<feature type="compositionally biased region" description="Acidic residues" evidence="1">
    <location>
        <begin position="760"/>
        <end position="769"/>
    </location>
</feature>
<feature type="region of interest" description="Disordered" evidence="1">
    <location>
        <begin position="227"/>
        <end position="246"/>
    </location>
</feature>
<dbReference type="GO" id="GO:0005516">
    <property type="term" value="F:calmodulin binding"/>
    <property type="evidence" value="ECO:0007669"/>
    <property type="project" value="TreeGrafter"/>
</dbReference>
<feature type="compositionally biased region" description="Basic and acidic residues" evidence="1">
    <location>
        <begin position="580"/>
        <end position="592"/>
    </location>
</feature>
<sequence>MSVPFSNTHLRVPRGFGTILEGLAREVLRDQPEDIAAFAAQYFDALLKQREESGVDPAEWAARLEDRFYNNHAFKHTERSPEKEMAPEMSVSKDKSYESLTEDESSHLVEACTTQPSVTEWAESSERTDHEEEEEKDNDDKEIRTVSAETEPSERKCVSDILSNESVGTDTEKDPTITTLDQVDRPDMKIDSQPVPDQNVPQADSEPTDSFPVREAAHVDVCAQELGAAEAEGGDQQGGAPPEKDILESQVKDTEVDLAAFLQSSGLAEVDICAGELGGTEKTTEAETIQQELHVTEEEESLKHQVEATSEQLCLSQNAVTHGSQQEAEGQAQERETEASGRLTNESLAHTDCASEENILSKEDYLVEVSFDDVPETDSVREKHPEEEASVEILQINMEQTQPTEESTEIMSHSEDQDITNAGDDLQPEMENETEHNDEEREMEGHHSAFDMSNENVETNNSHVNDLNDGEKEEGVKNIHSFDQPNTEEKLGIQEDETSHKSKDTGDRLEYKFNHNQEHEIETQPNDADFKEETTDSGGGDEEETQTLSYSEMRDEKNDNGKWERRLSQDTDPNTSAPGSEEKNETCVESSEHPPPVSEASQRTLGASQPEDTTEEKEIMLNRAQEHALETTDSEVQERRETMEDRATVGLSQSADWTTAGFQEEERSAESEKDTVQLASKSKEEECSRPQEEEDIMDIPLDDPEANRAAAKIQAGFRGHMTRKKMKPEDKAEGEEVSSTGEVLNGSQGVSETGRSGAVEGDDTSVPEQ</sequence>
<feature type="domain" description="RIIa" evidence="2">
    <location>
        <begin position="14"/>
        <end position="51"/>
    </location>
</feature>
<evidence type="ECO:0000256" key="1">
    <source>
        <dbReference type="SAM" id="MobiDB-lite"/>
    </source>
</evidence>
<feature type="compositionally biased region" description="Basic and acidic residues" evidence="1">
    <location>
        <begin position="552"/>
        <end position="569"/>
    </location>
</feature>
<dbReference type="SMART" id="SM00394">
    <property type="entry name" value="RIIa"/>
    <property type="match status" value="1"/>
</dbReference>
<keyword evidence="4" id="KW-1185">Reference proteome</keyword>
<dbReference type="PANTHER" id="PTHR10699">
    <property type="entry name" value="NEUROMODULIN"/>
    <property type="match status" value="1"/>
</dbReference>
<accession>A0A8S4BS99</accession>
<dbReference type="PANTHER" id="PTHR10699:SF11">
    <property type="entry name" value="IGLOO, ISOFORM A"/>
    <property type="match status" value="1"/>
</dbReference>
<feature type="compositionally biased region" description="Basic and acidic residues" evidence="1">
    <location>
        <begin position="616"/>
        <end position="647"/>
    </location>
</feature>
<feature type="compositionally biased region" description="Basic and acidic residues" evidence="1">
    <location>
        <begin position="487"/>
        <end position="534"/>
    </location>
</feature>
<evidence type="ECO:0000313" key="4">
    <source>
        <dbReference type="Proteomes" id="UP000677803"/>
    </source>
</evidence>
<feature type="compositionally biased region" description="Acidic residues" evidence="1">
    <location>
        <begin position="692"/>
        <end position="704"/>
    </location>
</feature>
<feature type="compositionally biased region" description="Polar residues" evidence="1">
    <location>
        <begin position="599"/>
        <end position="611"/>
    </location>
</feature>
<feature type="compositionally biased region" description="Polar residues" evidence="1">
    <location>
        <begin position="451"/>
        <end position="465"/>
    </location>
</feature>
<evidence type="ECO:0000313" key="3">
    <source>
        <dbReference type="EMBL" id="CAG6003466.1"/>
    </source>
</evidence>
<feature type="compositionally biased region" description="Polar residues" evidence="1">
    <location>
        <begin position="737"/>
        <end position="754"/>
    </location>
</feature>
<dbReference type="Proteomes" id="UP000677803">
    <property type="component" value="Unassembled WGS sequence"/>
</dbReference>
<dbReference type="EMBL" id="CAJRST010037777">
    <property type="protein sequence ID" value="CAG6003466.1"/>
    <property type="molecule type" value="Genomic_DNA"/>
</dbReference>
<dbReference type="OrthoDB" id="252964at2759"/>
<dbReference type="SUPFAM" id="SSF47391">
    <property type="entry name" value="Dimerization-anchoring domain of cAMP-dependent PK regulatory subunit"/>
    <property type="match status" value="1"/>
</dbReference>
<dbReference type="Pfam" id="PF02197">
    <property type="entry name" value="RIIa"/>
    <property type="match status" value="1"/>
</dbReference>
<dbReference type="SMART" id="SM00015">
    <property type="entry name" value="IQ"/>
    <property type="match status" value="1"/>
</dbReference>
<proteinExistence type="predicted"/>
<dbReference type="CDD" id="cd23767">
    <property type="entry name" value="IQCD"/>
    <property type="match status" value="1"/>
</dbReference>
<organism evidence="3 4">
    <name type="scientific">Menidia menidia</name>
    <name type="common">Atlantic silverside</name>
    <dbReference type="NCBI Taxonomy" id="238744"/>
    <lineage>
        <taxon>Eukaryota</taxon>
        <taxon>Metazoa</taxon>
        <taxon>Chordata</taxon>
        <taxon>Craniata</taxon>
        <taxon>Vertebrata</taxon>
        <taxon>Euteleostomi</taxon>
        <taxon>Actinopterygii</taxon>
        <taxon>Neopterygii</taxon>
        <taxon>Teleostei</taxon>
        <taxon>Neoteleostei</taxon>
        <taxon>Acanthomorphata</taxon>
        <taxon>Ovalentaria</taxon>
        <taxon>Atherinomorphae</taxon>
        <taxon>Atheriniformes</taxon>
        <taxon>Atherinopsidae</taxon>
        <taxon>Menidiinae</taxon>
        <taxon>Menidia</taxon>
    </lineage>
</organism>
<feature type="compositionally biased region" description="Basic and acidic residues" evidence="1">
    <location>
        <begin position="433"/>
        <end position="449"/>
    </location>
</feature>
<dbReference type="PROSITE" id="PS50096">
    <property type="entry name" value="IQ"/>
    <property type="match status" value="1"/>
</dbReference>
<feature type="region of interest" description="Disordered" evidence="1">
    <location>
        <begin position="75"/>
        <end position="211"/>
    </location>
</feature>
<name>A0A8S4BS99_9TELE</name>
<protein>
    <submittedName>
        <fullName evidence="3">(Atlantic silverside) hypothetical protein</fullName>
    </submittedName>
</protein>
<feature type="compositionally biased region" description="Basic and acidic residues" evidence="1">
    <location>
        <begin position="75"/>
        <end position="97"/>
    </location>
</feature>
<dbReference type="InterPro" id="IPR000048">
    <property type="entry name" value="IQ_motif_EF-hand-BS"/>
</dbReference>
<dbReference type="CDD" id="cd12100">
    <property type="entry name" value="DD_CABYR_SP17"/>
    <property type="match status" value="1"/>
</dbReference>